<feature type="transmembrane region" description="Helical" evidence="14">
    <location>
        <begin position="100"/>
        <end position="117"/>
    </location>
</feature>
<feature type="transmembrane region" description="Helical" evidence="14">
    <location>
        <begin position="7"/>
        <end position="25"/>
    </location>
</feature>
<keyword evidence="11 14" id="KW-1133">Transmembrane helix</keyword>
<feature type="transmembrane region" description="Helical" evidence="14">
    <location>
        <begin position="159"/>
        <end position="179"/>
    </location>
</feature>
<reference evidence="16 17" key="1">
    <citation type="submission" date="2018-10" db="EMBL/GenBank/DDBJ databases">
        <title>Phylogenomics of Brevibacillus.</title>
        <authorList>
            <person name="Dunlap C."/>
        </authorList>
    </citation>
    <scope>NUCLEOTIDE SEQUENCE [LARGE SCALE GENOMIC DNA]</scope>
    <source>
        <strain evidence="16 17">JCM 12215</strain>
    </source>
</reference>
<evidence type="ECO:0000256" key="5">
    <source>
        <dbReference type="ARBA" id="ARBA00022553"/>
    </source>
</evidence>
<dbReference type="CDD" id="cd00082">
    <property type="entry name" value="HisKA"/>
    <property type="match status" value="1"/>
</dbReference>
<dbReference type="Gene3D" id="3.30.565.10">
    <property type="entry name" value="Histidine kinase-like ATPase, C-terminal domain"/>
    <property type="match status" value="1"/>
</dbReference>
<evidence type="ECO:0000256" key="3">
    <source>
        <dbReference type="ARBA" id="ARBA00012438"/>
    </source>
</evidence>
<keyword evidence="10" id="KW-0067">ATP-binding</keyword>
<dbReference type="PANTHER" id="PTHR43065:SF46">
    <property type="entry name" value="C4-DICARBOXYLATE TRANSPORT SENSOR PROTEIN DCTB"/>
    <property type="match status" value="1"/>
</dbReference>
<sequence length="419" mass="47073">MSLIKEITLQLFFALIPFVMYNIYYRDKMRSYSSLFILITSSISLLLAMTFASSAVEGLIFDIRYVIMFFGLVYGGIQTGLILLVEFVMYRLYLGGDGKWVALLIIVVSFSLSLVFAKKYRTSQNKTSIILVAGIVFSALPMLMTYLFLHSFFVQNIPYHAITITLKNCIGIWLLMTLFSKAVEDKEMFIRHAQNEKITTISHVAASLVHEVRNPLTAVKGFLKLIKEAPDDLPKVEQYITICLDEVKRTEAILSDYLSISKPLSERHERIDLSAQITTIHDVMFPFATMNNVELEVQAPQTPVLIMANPDEIKQVLVNFIKNAVEACSHSAQGKVTLLLKTEESQAILEIKDNGIGMSEKEMSRLGSIYFSTKSSGTRLGLTYSYNAIHVMGGKVAVNSIPRIGTTFTISFPMKFESP</sequence>
<keyword evidence="8" id="KW-0547">Nucleotide-binding</keyword>
<feature type="transmembrane region" description="Helical" evidence="14">
    <location>
        <begin position="129"/>
        <end position="153"/>
    </location>
</feature>
<dbReference type="InterPro" id="IPR036097">
    <property type="entry name" value="HisK_dim/P_sf"/>
</dbReference>
<dbReference type="InterPro" id="IPR004358">
    <property type="entry name" value="Sig_transdc_His_kin-like_C"/>
</dbReference>
<evidence type="ECO:0000313" key="17">
    <source>
        <dbReference type="Proteomes" id="UP000282028"/>
    </source>
</evidence>
<evidence type="ECO:0000256" key="8">
    <source>
        <dbReference type="ARBA" id="ARBA00022741"/>
    </source>
</evidence>
<dbReference type="PANTHER" id="PTHR43065">
    <property type="entry name" value="SENSOR HISTIDINE KINASE"/>
    <property type="match status" value="1"/>
</dbReference>
<keyword evidence="13 14" id="KW-0472">Membrane</keyword>
<evidence type="ECO:0000256" key="6">
    <source>
        <dbReference type="ARBA" id="ARBA00022679"/>
    </source>
</evidence>
<evidence type="ECO:0000256" key="13">
    <source>
        <dbReference type="ARBA" id="ARBA00023136"/>
    </source>
</evidence>
<dbReference type="EC" id="2.7.13.3" evidence="3"/>
<dbReference type="Proteomes" id="UP000282028">
    <property type="component" value="Unassembled WGS sequence"/>
</dbReference>
<name>A0A3M8C6Q7_9BACL</name>
<evidence type="ECO:0000256" key="10">
    <source>
        <dbReference type="ARBA" id="ARBA00022840"/>
    </source>
</evidence>
<evidence type="ECO:0000256" key="14">
    <source>
        <dbReference type="SAM" id="Phobius"/>
    </source>
</evidence>
<dbReference type="EMBL" id="RHHR01000029">
    <property type="protein sequence ID" value="RNB71241.1"/>
    <property type="molecule type" value="Genomic_DNA"/>
</dbReference>
<dbReference type="InterPro" id="IPR003594">
    <property type="entry name" value="HATPase_dom"/>
</dbReference>
<dbReference type="GO" id="GO:0000155">
    <property type="term" value="F:phosphorelay sensor kinase activity"/>
    <property type="evidence" value="ECO:0007669"/>
    <property type="project" value="InterPro"/>
</dbReference>
<comment type="catalytic activity">
    <reaction evidence="1">
        <text>ATP + protein L-histidine = ADP + protein N-phospho-L-histidine.</text>
        <dbReference type="EC" id="2.7.13.3"/>
    </reaction>
</comment>
<feature type="transmembrane region" description="Helical" evidence="14">
    <location>
        <begin position="31"/>
        <end position="53"/>
    </location>
</feature>
<dbReference type="GO" id="GO:0005886">
    <property type="term" value="C:plasma membrane"/>
    <property type="evidence" value="ECO:0007669"/>
    <property type="project" value="UniProtKB-SubCell"/>
</dbReference>
<keyword evidence="9 16" id="KW-0418">Kinase</keyword>
<organism evidence="16 17">
    <name type="scientific">Brevibacillus invocatus</name>
    <dbReference type="NCBI Taxonomy" id="173959"/>
    <lineage>
        <taxon>Bacteria</taxon>
        <taxon>Bacillati</taxon>
        <taxon>Bacillota</taxon>
        <taxon>Bacilli</taxon>
        <taxon>Bacillales</taxon>
        <taxon>Paenibacillaceae</taxon>
        <taxon>Brevibacillus</taxon>
    </lineage>
</organism>
<evidence type="ECO:0000256" key="1">
    <source>
        <dbReference type="ARBA" id="ARBA00000085"/>
    </source>
</evidence>
<protein>
    <recommendedName>
        <fullName evidence="3">histidine kinase</fullName>
        <ecNumber evidence="3">2.7.13.3</ecNumber>
    </recommendedName>
</protein>
<dbReference type="Gene3D" id="1.10.287.130">
    <property type="match status" value="1"/>
</dbReference>
<evidence type="ECO:0000256" key="2">
    <source>
        <dbReference type="ARBA" id="ARBA00004651"/>
    </source>
</evidence>
<keyword evidence="4" id="KW-1003">Cell membrane</keyword>
<gene>
    <name evidence="16" type="ORF">EDM52_16330</name>
</gene>
<evidence type="ECO:0000256" key="7">
    <source>
        <dbReference type="ARBA" id="ARBA00022692"/>
    </source>
</evidence>
<evidence type="ECO:0000313" key="16">
    <source>
        <dbReference type="EMBL" id="RNB71241.1"/>
    </source>
</evidence>
<keyword evidence="5" id="KW-0597">Phosphoprotein</keyword>
<feature type="domain" description="Histidine kinase" evidence="15">
    <location>
        <begin position="207"/>
        <end position="416"/>
    </location>
</feature>
<keyword evidence="17" id="KW-1185">Reference proteome</keyword>
<dbReference type="PROSITE" id="PS50109">
    <property type="entry name" value="HIS_KIN"/>
    <property type="match status" value="1"/>
</dbReference>
<evidence type="ECO:0000256" key="12">
    <source>
        <dbReference type="ARBA" id="ARBA00023012"/>
    </source>
</evidence>
<dbReference type="InterPro" id="IPR005467">
    <property type="entry name" value="His_kinase_dom"/>
</dbReference>
<comment type="subcellular location">
    <subcellularLocation>
        <location evidence="2">Cell membrane</location>
        <topology evidence="2">Multi-pass membrane protein</topology>
    </subcellularLocation>
</comment>
<keyword evidence="6" id="KW-0808">Transferase</keyword>
<proteinExistence type="predicted"/>
<dbReference type="SUPFAM" id="SSF55874">
    <property type="entry name" value="ATPase domain of HSP90 chaperone/DNA topoisomerase II/histidine kinase"/>
    <property type="match status" value="1"/>
</dbReference>
<dbReference type="AlphaFoldDB" id="A0A3M8C6Q7"/>
<dbReference type="GO" id="GO:0005524">
    <property type="term" value="F:ATP binding"/>
    <property type="evidence" value="ECO:0007669"/>
    <property type="project" value="UniProtKB-KW"/>
</dbReference>
<dbReference type="InterPro" id="IPR011620">
    <property type="entry name" value="Sig_transdc_His_kinase_LytS_TM"/>
</dbReference>
<keyword evidence="12" id="KW-0902">Two-component regulatory system</keyword>
<dbReference type="GO" id="GO:0071555">
    <property type="term" value="P:cell wall organization"/>
    <property type="evidence" value="ECO:0007669"/>
    <property type="project" value="InterPro"/>
</dbReference>
<dbReference type="Pfam" id="PF00512">
    <property type="entry name" value="HisKA"/>
    <property type="match status" value="1"/>
</dbReference>
<dbReference type="InterPro" id="IPR036890">
    <property type="entry name" value="HATPase_C_sf"/>
</dbReference>
<dbReference type="Pfam" id="PF07694">
    <property type="entry name" value="5TM-5TMR_LYT"/>
    <property type="match status" value="1"/>
</dbReference>
<accession>A0A3M8C6Q7</accession>
<dbReference type="Pfam" id="PF02518">
    <property type="entry name" value="HATPase_c"/>
    <property type="match status" value="1"/>
</dbReference>
<feature type="transmembrane region" description="Helical" evidence="14">
    <location>
        <begin position="65"/>
        <end position="88"/>
    </location>
</feature>
<dbReference type="SMART" id="SM00388">
    <property type="entry name" value="HisKA"/>
    <property type="match status" value="1"/>
</dbReference>
<keyword evidence="7 14" id="KW-0812">Transmembrane</keyword>
<evidence type="ECO:0000259" key="15">
    <source>
        <dbReference type="PROSITE" id="PS50109"/>
    </source>
</evidence>
<evidence type="ECO:0000256" key="11">
    <source>
        <dbReference type="ARBA" id="ARBA00022989"/>
    </source>
</evidence>
<dbReference type="OrthoDB" id="9815750at2"/>
<evidence type="ECO:0000256" key="9">
    <source>
        <dbReference type="ARBA" id="ARBA00022777"/>
    </source>
</evidence>
<dbReference type="PRINTS" id="PR00344">
    <property type="entry name" value="BCTRLSENSOR"/>
</dbReference>
<comment type="caution">
    <text evidence="16">The sequence shown here is derived from an EMBL/GenBank/DDBJ whole genome shotgun (WGS) entry which is preliminary data.</text>
</comment>
<dbReference type="RefSeq" id="WP_122910037.1">
    <property type="nucleotide sequence ID" value="NZ_CBCSBE010000009.1"/>
</dbReference>
<dbReference type="InterPro" id="IPR003661">
    <property type="entry name" value="HisK_dim/P_dom"/>
</dbReference>
<dbReference type="SMART" id="SM00387">
    <property type="entry name" value="HATPase_c"/>
    <property type="match status" value="1"/>
</dbReference>
<evidence type="ECO:0000256" key="4">
    <source>
        <dbReference type="ARBA" id="ARBA00022475"/>
    </source>
</evidence>
<dbReference type="SUPFAM" id="SSF47384">
    <property type="entry name" value="Homodimeric domain of signal transducing histidine kinase"/>
    <property type="match status" value="1"/>
</dbReference>